<sequence>MGPESSSATSLSSTTLSLSGKRYRDPEDEVYVDNPYSHKRYHSVETTSGDLSRHSFLHLFISTGNERTKRERTIQREKRELKTELLE</sequence>
<dbReference type="Proteomes" id="UP001165190">
    <property type="component" value="Unassembled WGS sequence"/>
</dbReference>
<evidence type="ECO:0000313" key="3">
    <source>
        <dbReference type="Proteomes" id="UP001165190"/>
    </source>
</evidence>
<comment type="caution">
    <text evidence="2">The sequence shown here is derived from an EMBL/GenBank/DDBJ whole genome shotgun (WGS) entry which is preliminary data.</text>
</comment>
<organism evidence="2 3">
    <name type="scientific">Hibiscus trionum</name>
    <name type="common">Flower of an hour</name>
    <dbReference type="NCBI Taxonomy" id="183268"/>
    <lineage>
        <taxon>Eukaryota</taxon>
        <taxon>Viridiplantae</taxon>
        <taxon>Streptophyta</taxon>
        <taxon>Embryophyta</taxon>
        <taxon>Tracheophyta</taxon>
        <taxon>Spermatophyta</taxon>
        <taxon>Magnoliopsida</taxon>
        <taxon>eudicotyledons</taxon>
        <taxon>Gunneridae</taxon>
        <taxon>Pentapetalae</taxon>
        <taxon>rosids</taxon>
        <taxon>malvids</taxon>
        <taxon>Malvales</taxon>
        <taxon>Malvaceae</taxon>
        <taxon>Malvoideae</taxon>
        <taxon>Hibiscus</taxon>
    </lineage>
</organism>
<protein>
    <submittedName>
        <fullName evidence="2">Uncharacterized protein</fullName>
    </submittedName>
</protein>
<feature type="compositionally biased region" description="Low complexity" evidence="1">
    <location>
        <begin position="1"/>
        <end position="19"/>
    </location>
</feature>
<feature type="region of interest" description="Disordered" evidence="1">
    <location>
        <begin position="67"/>
        <end position="87"/>
    </location>
</feature>
<feature type="region of interest" description="Disordered" evidence="1">
    <location>
        <begin position="1"/>
        <end position="30"/>
    </location>
</feature>
<gene>
    <name evidence="2" type="ORF">HRI_000235800</name>
</gene>
<evidence type="ECO:0000313" key="2">
    <source>
        <dbReference type="EMBL" id="GMI65665.1"/>
    </source>
</evidence>
<name>A0A9W7GXF5_HIBTR</name>
<reference evidence="2" key="1">
    <citation type="submission" date="2023-05" db="EMBL/GenBank/DDBJ databases">
        <title>Genome and transcriptome analyses reveal genes involved in the formation of fine ridges on petal epidermal cells in Hibiscus trionum.</title>
        <authorList>
            <person name="Koshimizu S."/>
            <person name="Masuda S."/>
            <person name="Ishii T."/>
            <person name="Shirasu K."/>
            <person name="Hoshino A."/>
            <person name="Arita M."/>
        </authorList>
    </citation>
    <scope>NUCLEOTIDE SEQUENCE</scope>
    <source>
        <strain evidence="2">Hamamatsu line</strain>
    </source>
</reference>
<proteinExistence type="predicted"/>
<accession>A0A9W7GXF5</accession>
<dbReference type="AlphaFoldDB" id="A0A9W7GXF5"/>
<dbReference type="EMBL" id="BSYR01000003">
    <property type="protein sequence ID" value="GMI65665.1"/>
    <property type="molecule type" value="Genomic_DNA"/>
</dbReference>
<evidence type="ECO:0000256" key="1">
    <source>
        <dbReference type="SAM" id="MobiDB-lite"/>
    </source>
</evidence>
<keyword evidence="3" id="KW-1185">Reference proteome</keyword>